<proteinExistence type="predicted"/>
<evidence type="ECO:0000313" key="4">
    <source>
        <dbReference type="Proteomes" id="UP000807025"/>
    </source>
</evidence>
<evidence type="ECO:0008006" key="5">
    <source>
        <dbReference type="Google" id="ProtNLM"/>
    </source>
</evidence>
<evidence type="ECO:0000256" key="2">
    <source>
        <dbReference type="SAM" id="SignalP"/>
    </source>
</evidence>
<keyword evidence="2" id="KW-0732">Signal</keyword>
<evidence type="ECO:0000256" key="1">
    <source>
        <dbReference type="SAM" id="Phobius"/>
    </source>
</evidence>
<feature type="transmembrane region" description="Helical" evidence="1">
    <location>
        <begin position="347"/>
        <end position="370"/>
    </location>
</feature>
<feature type="signal peptide" evidence="2">
    <location>
        <begin position="1"/>
        <end position="21"/>
    </location>
</feature>
<accession>A0A9P6A4T5</accession>
<sequence length="402" mass="41823">MPSFGLLTAFASLALATFTSAAPAPGGDHHHEFSLAEVEAVVDAVVKNVNVANVNQARRDLADVDAAALVGAKNINALNVHQARGDIVDIEAVVRAVLQNINVANVNQARGEDVADVTAVVTAVLEKINVLNFNQARSDVIDIDALAAIILKHINILNFTQSRRDLVDIDALVEAIVSEVNVLNFNQSRQVGDAVSLDSVLEGLALAKRDGHNIDLADAAAIVAATLSSANLGNVNQGRGEPRSLPAILIDVTAKVTPACQKLGALVDVDISVEVVGGICKEISSVLVEATAEVKLLVGLPLDKILFLSGKVLALVDVAKLVADLLCLVLGALAACLKLVAAAKVGVIFPLLSAVGILVCDLVATIFIAVNGLLPLVLGLICKIVPALFRLKLWAFVDVLGL</sequence>
<protein>
    <recommendedName>
        <fullName evidence="5">Transmembrane protein</fullName>
    </recommendedName>
</protein>
<dbReference type="OrthoDB" id="3036452at2759"/>
<organism evidence="3 4">
    <name type="scientific">Pleurotus eryngii</name>
    <name type="common">Boletus of the steppes</name>
    <dbReference type="NCBI Taxonomy" id="5323"/>
    <lineage>
        <taxon>Eukaryota</taxon>
        <taxon>Fungi</taxon>
        <taxon>Dikarya</taxon>
        <taxon>Basidiomycota</taxon>
        <taxon>Agaricomycotina</taxon>
        <taxon>Agaricomycetes</taxon>
        <taxon>Agaricomycetidae</taxon>
        <taxon>Agaricales</taxon>
        <taxon>Pleurotineae</taxon>
        <taxon>Pleurotaceae</taxon>
        <taxon>Pleurotus</taxon>
    </lineage>
</organism>
<keyword evidence="1" id="KW-1133">Transmembrane helix</keyword>
<keyword evidence="1" id="KW-0472">Membrane</keyword>
<dbReference type="AlphaFoldDB" id="A0A9P6A4T5"/>
<feature type="chain" id="PRO_5040420796" description="Transmembrane protein" evidence="2">
    <location>
        <begin position="22"/>
        <end position="402"/>
    </location>
</feature>
<keyword evidence="1" id="KW-0812">Transmembrane</keyword>
<gene>
    <name evidence="3" type="ORF">BDN71DRAFT_1428279</name>
</gene>
<reference evidence="3" key="1">
    <citation type="submission" date="2020-11" db="EMBL/GenBank/DDBJ databases">
        <authorList>
            <consortium name="DOE Joint Genome Institute"/>
            <person name="Ahrendt S."/>
            <person name="Riley R."/>
            <person name="Andreopoulos W."/>
            <person name="Labutti K."/>
            <person name="Pangilinan J."/>
            <person name="Ruiz-Duenas F.J."/>
            <person name="Barrasa J.M."/>
            <person name="Sanchez-Garcia M."/>
            <person name="Camarero S."/>
            <person name="Miyauchi S."/>
            <person name="Serrano A."/>
            <person name="Linde D."/>
            <person name="Babiker R."/>
            <person name="Drula E."/>
            <person name="Ayuso-Fernandez I."/>
            <person name="Pacheco R."/>
            <person name="Padilla G."/>
            <person name="Ferreira P."/>
            <person name="Barriuso J."/>
            <person name="Kellner H."/>
            <person name="Castanera R."/>
            <person name="Alfaro M."/>
            <person name="Ramirez L."/>
            <person name="Pisabarro A.G."/>
            <person name="Kuo A."/>
            <person name="Tritt A."/>
            <person name="Lipzen A."/>
            <person name="He G."/>
            <person name="Yan M."/>
            <person name="Ng V."/>
            <person name="Cullen D."/>
            <person name="Martin F."/>
            <person name="Rosso M.-N."/>
            <person name="Henrissat B."/>
            <person name="Hibbett D."/>
            <person name="Martinez A.T."/>
            <person name="Grigoriev I.V."/>
        </authorList>
    </citation>
    <scope>NUCLEOTIDE SEQUENCE</scope>
    <source>
        <strain evidence="3">ATCC 90797</strain>
    </source>
</reference>
<dbReference type="EMBL" id="MU154533">
    <property type="protein sequence ID" value="KAF9499256.1"/>
    <property type="molecule type" value="Genomic_DNA"/>
</dbReference>
<name>A0A9P6A4T5_PLEER</name>
<evidence type="ECO:0000313" key="3">
    <source>
        <dbReference type="EMBL" id="KAF9499256.1"/>
    </source>
</evidence>
<keyword evidence="4" id="KW-1185">Reference proteome</keyword>
<feature type="transmembrane region" description="Helical" evidence="1">
    <location>
        <begin position="321"/>
        <end position="340"/>
    </location>
</feature>
<dbReference type="Proteomes" id="UP000807025">
    <property type="component" value="Unassembled WGS sequence"/>
</dbReference>
<comment type="caution">
    <text evidence="3">The sequence shown here is derived from an EMBL/GenBank/DDBJ whole genome shotgun (WGS) entry which is preliminary data.</text>
</comment>